<dbReference type="PATRIC" id="fig|647171.4.peg.1517"/>
<organism evidence="2 3">
    <name type="scientific">Methanotorris formicicus Mc-S-70</name>
    <dbReference type="NCBI Taxonomy" id="647171"/>
    <lineage>
        <taxon>Archaea</taxon>
        <taxon>Methanobacteriati</taxon>
        <taxon>Methanobacteriota</taxon>
        <taxon>Methanomada group</taxon>
        <taxon>Methanococci</taxon>
        <taxon>Methanococcales</taxon>
        <taxon>Methanocaldococcaceae</taxon>
        <taxon>Methanotorris</taxon>
    </lineage>
</organism>
<dbReference type="InterPro" id="IPR003793">
    <property type="entry name" value="UPF0166"/>
</dbReference>
<dbReference type="SUPFAM" id="SSF54913">
    <property type="entry name" value="GlnB-like"/>
    <property type="match status" value="1"/>
</dbReference>
<evidence type="ECO:0000256" key="1">
    <source>
        <dbReference type="ARBA" id="ARBA00010554"/>
    </source>
</evidence>
<dbReference type="PANTHER" id="PTHR35983">
    <property type="entry name" value="UPF0166 PROTEIN TM_0021"/>
    <property type="match status" value="1"/>
</dbReference>
<sequence>MIKAKLLRIYLREGDKYRDEALYKYIIKILKENNISGATTFKGVCGYGVRGISRFDILRLSMNLPVVIECVDKEENILKVLPKITDIVGNNGLIYVMDVEVYKKNKN</sequence>
<dbReference type="AlphaFoldDB" id="H1L0I4"/>
<dbReference type="RefSeq" id="WP_007044984.1">
    <property type="nucleotide sequence ID" value="NZ_AGJL01000045.1"/>
</dbReference>
<dbReference type="Pfam" id="PF02641">
    <property type="entry name" value="DUF190"/>
    <property type="match status" value="1"/>
</dbReference>
<accession>H1L0I4</accession>
<reference evidence="2 3" key="1">
    <citation type="submission" date="2011-09" db="EMBL/GenBank/DDBJ databases">
        <title>The draft genome of Methanotorris formicicus Mc-S-70.</title>
        <authorList>
            <consortium name="US DOE Joint Genome Institute (JGI-PGF)"/>
            <person name="Lucas S."/>
            <person name="Han J."/>
            <person name="Lapidus A."/>
            <person name="Cheng J.-F."/>
            <person name="Goodwin L."/>
            <person name="Pitluck S."/>
            <person name="Peters L."/>
            <person name="Land M.L."/>
            <person name="Hauser L."/>
            <person name="Sieprawska-Lupa M."/>
            <person name="Takai K."/>
            <person name="Miyazaki J."/>
            <person name="Whitman W."/>
            <person name="Woyke T.J."/>
        </authorList>
    </citation>
    <scope>NUCLEOTIDE SEQUENCE [LARGE SCALE GENOMIC DNA]</scope>
    <source>
        <strain evidence="2 3">Mc-S-70</strain>
    </source>
</reference>
<dbReference type="STRING" id="647171.MetfoDRAFT_1558"/>
<comment type="similarity">
    <text evidence="1">Belongs to the UPF0166 family.</text>
</comment>
<evidence type="ECO:0000313" key="2">
    <source>
        <dbReference type="EMBL" id="EHP84816.1"/>
    </source>
</evidence>
<dbReference type="Proteomes" id="UP000003706">
    <property type="component" value="Unassembled WGS sequence"/>
</dbReference>
<keyword evidence="3" id="KW-1185">Reference proteome</keyword>
<proteinExistence type="inferred from homology"/>
<name>H1L0I4_9EURY</name>
<gene>
    <name evidence="2" type="ORF">MetfoDRAFT_1558</name>
</gene>
<evidence type="ECO:0000313" key="3">
    <source>
        <dbReference type="Proteomes" id="UP000003706"/>
    </source>
</evidence>
<protein>
    <submittedName>
        <fullName evidence="2">Uncharacterized protein</fullName>
    </submittedName>
</protein>
<dbReference type="OrthoDB" id="8505at2157"/>
<dbReference type="EMBL" id="AGJL01000045">
    <property type="protein sequence ID" value="EHP84816.1"/>
    <property type="molecule type" value="Genomic_DNA"/>
</dbReference>
<dbReference type="Gene3D" id="3.30.70.120">
    <property type="match status" value="1"/>
</dbReference>
<comment type="caution">
    <text evidence="2">The sequence shown here is derived from an EMBL/GenBank/DDBJ whole genome shotgun (WGS) entry which is preliminary data.</text>
</comment>
<dbReference type="InterPro" id="IPR011322">
    <property type="entry name" value="N-reg_PII-like_a/b"/>
</dbReference>
<dbReference type="InterPro" id="IPR015867">
    <property type="entry name" value="N-reg_PII/ATP_PRibTrfase_C"/>
</dbReference>
<dbReference type="PANTHER" id="PTHR35983:SF1">
    <property type="entry name" value="UPF0166 PROTEIN TM_0021"/>
    <property type="match status" value="1"/>
</dbReference>